<dbReference type="RefSeq" id="WP_094234563.1">
    <property type="nucleotide sequence ID" value="NZ_CP016199.1"/>
</dbReference>
<dbReference type="AlphaFoldDB" id="A0A223ATL7"/>
<reference evidence="3" key="1">
    <citation type="submission" date="2016-05" db="EMBL/GenBank/DDBJ databases">
        <authorList>
            <person name="Holder M.E."/>
            <person name="Ajami N.J."/>
            <person name="Petrosino J.F."/>
        </authorList>
    </citation>
    <scope>NUCLEOTIDE SEQUENCE [LARGE SCALE GENOMIC DNA]</scope>
    <source>
        <strain evidence="3">ATCC 700696</strain>
    </source>
</reference>
<dbReference type="PROSITE" id="PS51411">
    <property type="entry name" value="PSP1_C"/>
    <property type="match status" value="1"/>
</dbReference>
<proteinExistence type="predicted"/>
<evidence type="ECO:0000259" key="1">
    <source>
        <dbReference type="PROSITE" id="PS51411"/>
    </source>
</evidence>
<dbReference type="Pfam" id="PF04468">
    <property type="entry name" value="PSP1"/>
    <property type="match status" value="1"/>
</dbReference>
<dbReference type="EMBL" id="CP016199">
    <property type="protein sequence ID" value="ASS38323.1"/>
    <property type="molecule type" value="Genomic_DNA"/>
</dbReference>
<dbReference type="InterPro" id="IPR007557">
    <property type="entry name" value="PSP1_C"/>
</dbReference>
<keyword evidence="3" id="KW-1185">Reference proteome</keyword>
<dbReference type="Proteomes" id="UP000214689">
    <property type="component" value="Chromosome"/>
</dbReference>
<dbReference type="PANTHER" id="PTHR43830">
    <property type="entry name" value="PROTEIN PSP1"/>
    <property type="match status" value="1"/>
</dbReference>
<dbReference type="OrthoDB" id="9779344at2"/>
<dbReference type="NCBIfam" id="NF041131">
    <property type="entry name" value="RicT_YaaT_fam"/>
    <property type="match status" value="1"/>
</dbReference>
<accession>A0A223ATL7</accession>
<dbReference type="InterPro" id="IPR047767">
    <property type="entry name" value="PSP1-like"/>
</dbReference>
<gene>
    <name evidence="2" type="ORF">AXF17_07890</name>
</gene>
<feature type="domain" description="PSP1 C-terminal" evidence="1">
    <location>
        <begin position="61"/>
        <end position="146"/>
    </location>
</feature>
<evidence type="ECO:0000313" key="2">
    <source>
        <dbReference type="EMBL" id="ASS38323.1"/>
    </source>
</evidence>
<organism evidence="2 3">
    <name type="scientific">Mogibacterium pumilum</name>
    <dbReference type="NCBI Taxonomy" id="86332"/>
    <lineage>
        <taxon>Bacteria</taxon>
        <taxon>Bacillati</taxon>
        <taxon>Bacillota</taxon>
        <taxon>Clostridia</taxon>
        <taxon>Peptostreptococcales</taxon>
        <taxon>Anaerovoracaceae</taxon>
        <taxon>Mogibacterium</taxon>
    </lineage>
</organism>
<sequence>MVEIIGVGFMKGSKTYYFDPAGVIYELGELVIVETARGMELGHISIANCEIEESELVAPLKGVERKASKEDIRRYKDNLAKRDDAMKVCEEKILQHKLDMKLVDTEFTIDGTKVIFYFSADGRIDFRGLVKDLASQFKMRIELRQIGVRDEAKMLGGIGICGRPLCCSKWLSDFQPVSIKMAKQQNLSLNPSKISGTCGRLMCCLNFENKTYQELRKGMPNEGECIETPDGVAKVINVDLFNGRVTARLIVEDNETGEDTLGPDYNIYFKKEIKRIDKKHSHKKNDDLGDLDEETLKEIKELIRD</sequence>
<dbReference type="PANTHER" id="PTHR43830:SF3">
    <property type="entry name" value="PROTEIN PSP1"/>
    <property type="match status" value="1"/>
</dbReference>
<protein>
    <submittedName>
        <fullName evidence="2">Stage 0 sporulation protein</fullName>
    </submittedName>
</protein>
<dbReference type="GO" id="GO:0005737">
    <property type="term" value="C:cytoplasm"/>
    <property type="evidence" value="ECO:0007669"/>
    <property type="project" value="TreeGrafter"/>
</dbReference>
<evidence type="ECO:0000313" key="3">
    <source>
        <dbReference type="Proteomes" id="UP000214689"/>
    </source>
</evidence>
<name>A0A223ATL7_9FIRM</name>